<protein>
    <recommendedName>
        <fullName evidence="4">Cell envelope biogenesis protein OmpA</fullName>
    </recommendedName>
</protein>
<evidence type="ECO:0008006" key="4">
    <source>
        <dbReference type="Google" id="ProtNLM"/>
    </source>
</evidence>
<evidence type="ECO:0000313" key="3">
    <source>
        <dbReference type="Proteomes" id="UP000662957"/>
    </source>
</evidence>
<evidence type="ECO:0000313" key="2">
    <source>
        <dbReference type="EMBL" id="QSF55331.1"/>
    </source>
</evidence>
<evidence type="ECO:0000256" key="1">
    <source>
        <dbReference type="SAM" id="SignalP"/>
    </source>
</evidence>
<keyword evidence="3" id="KW-1185">Reference proteome</keyword>
<keyword evidence="1" id="KW-0732">Signal</keyword>
<dbReference type="RefSeq" id="WP_205682711.1">
    <property type="nucleotide sequence ID" value="NZ_CP070968.1"/>
</dbReference>
<gene>
    <name evidence="2" type="ORF">JX001_05890</name>
</gene>
<feature type="signal peptide" evidence="1">
    <location>
        <begin position="1"/>
        <end position="20"/>
    </location>
</feature>
<organism evidence="2 3">
    <name type="scientific">Brevundimonas fontaquae</name>
    <dbReference type="NCBI Taxonomy" id="2813778"/>
    <lineage>
        <taxon>Bacteria</taxon>
        <taxon>Pseudomonadati</taxon>
        <taxon>Pseudomonadota</taxon>
        <taxon>Alphaproteobacteria</taxon>
        <taxon>Caulobacterales</taxon>
        <taxon>Caulobacteraceae</taxon>
        <taxon>Brevundimonas</taxon>
    </lineage>
</organism>
<reference evidence="2 3" key="1">
    <citation type="submission" date="2021-02" db="EMBL/GenBank/DDBJ databases">
        <title>Brevundimonas sp. CS1 genome sequence.</title>
        <authorList>
            <person name="Lee K."/>
            <person name="Choi Y.-J."/>
            <person name="Son H.-R."/>
        </authorList>
    </citation>
    <scope>NUCLEOTIDE SEQUENCE [LARGE SCALE GENOMIC DNA]</scope>
    <source>
        <strain evidence="2 3">CS1</strain>
    </source>
</reference>
<dbReference type="PROSITE" id="PS51257">
    <property type="entry name" value="PROKAR_LIPOPROTEIN"/>
    <property type="match status" value="1"/>
</dbReference>
<feature type="chain" id="PRO_5045108451" description="Cell envelope biogenesis protein OmpA" evidence="1">
    <location>
        <begin position="21"/>
        <end position="96"/>
    </location>
</feature>
<sequence length="96" mass="9813">MSRIGFIALLALAVSGSGCAGFKALDKAAADMASQTPTRTQDPAIGADNYGGKTCRVSHTVWSSTTTTVEETGKAPVTIRIVTTPSGTTTEIVPTP</sequence>
<name>A0ABX7LR98_9CAUL</name>
<dbReference type="Proteomes" id="UP000662957">
    <property type="component" value="Chromosome"/>
</dbReference>
<dbReference type="EMBL" id="CP070968">
    <property type="protein sequence ID" value="QSF55331.1"/>
    <property type="molecule type" value="Genomic_DNA"/>
</dbReference>
<accession>A0ABX7LR98</accession>
<proteinExistence type="predicted"/>